<dbReference type="STRING" id="913024.SAMN05421741_11853"/>
<dbReference type="OrthoDB" id="1433594at2"/>
<accession>A0A1I5E1X1</accession>
<dbReference type="EMBL" id="FOVI01000018">
    <property type="protein sequence ID" value="SFO05488.1"/>
    <property type="molecule type" value="Genomic_DNA"/>
</dbReference>
<gene>
    <name evidence="1" type="ORF">SAMN05421741_11853</name>
</gene>
<dbReference type="RefSeq" id="WP_091524690.1">
    <property type="nucleotide sequence ID" value="NZ_FOVI01000018.1"/>
</dbReference>
<sequence>MAKEINISVENGVKELVIRNGEAVPVHTGRDVNVTNVTIFSLFEFLSKENVLLSIILDSALIFSYDNLAMRLVYGLTERHPYKLNGSILLNPDLEAFEINKGKRYSTFQLADFIKMNRHLFESKSVAMELVSTLKNIKATVNRAIEANKDDRGNKRALIDQVVQSNIPESFNIELPIFKGQPKVVVPVEVVLDEDLECMLVSPDLKQIIAEESERLIGGEVEKIRELHPQLRIYQE</sequence>
<organism evidence="1 2">
    <name type="scientific">Paenimyroides ummariense</name>
    <dbReference type="NCBI Taxonomy" id="913024"/>
    <lineage>
        <taxon>Bacteria</taxon>
        <taxon>Pseudomonadati</taxon>
        <taxon>Bacteroidota</taxon>
        <taxon>Flavobacteriia</taxon>
        <taxon>Flavobacteriales</taxon>
        <taxon>Flavobacteriaceae</taxon>
        <taxon>Paenimyroides</taxon>
    </lineage>
</organism>
<keyword evidence="2" id="KW-1185">Reference proteome</keyword>
<proteinExistence type="predicted"/>
<name>A0A1I5E1X1_9FLAO</name>
<evidence type="ECO:0000313" key="1">
    <source>
        <dbReference type="EMBL" id="SFO05488.1"/>
    </source>
</evidence>
<evidence type="ECO:0000313" key="2">
    <source>
        <dbReference type="Proteomes" id="UP000199036"/>
    </source>
</evidence>
<dbReference type="Proteomes" id="UP000199036">
    <property type="component" value="Unassembled WGS sequence"/>
</dbReference>
<protein>
    <submittedName>
        <fullName evidence="1">Uncharacterized protein</fullName>
    </submittedName>
</protein>
<dbReference type="AlphaFoldDB" id="A0A1I5E1X1"/>
<reference evidence="2" key="1">
    <citation type="submission" date="2016-10" db="EMBL/GenBank/DDBJ databases">
        <authorList>
            <person name="Varghese N."/>
            <person name="Submissions S."/>
        </authorList>
    </citation>
    <scope>NUCLEOTIDE SEQUENCE [LARGE SCALE GENOMIC DNA]</scope>
    <source>
        <strain evidence="2">DS-12</strain>
    </source>
</reference>